<evidence type="ECO:0000313" key="3">
    <source>
        <dbReference type="EMBL" id="MBR0651772.1"/>
    </source>
</evidence>
<feature type="transmembrane region" description="Helical" evidence="1">
    <location>
        <begin position="16"/>
        <end position="37"/>
    </location>
</feature>
<comment type="caution">
    <text evidence="3">The sequence shown here is derived from an EMBL/GenBank/DDBJ whole genome shotgun (WGS) entry which is preliminary data.</text>
</comment>
<feature type="domain" description="DUF2231" evidence="2">
    <location>
        <begin position="14"/>
        <end position="134"/>
    </location>
</feature>
<gene>
    <name evidence="3" type="ORF">GXW78_19035</name>
</gene>
<keyword evidence="1" id="KW-0812">Transmembrane</keyword>
<evidence type="ECO:0000256" key="1">
    <source>
        <dbReference type="SAM" id="Phobius"/>
    </source>
</evidence>
<keyword evidence="4" id="KW-1185">Reference proteome</keyword>
<reference evidence="4" key="1">
    <citation type="journal article" date="2021" name="Syst. Appl. Microbiol.">
        <title>Roseomonas hellenica sp. nov., isolated from roots of wild-growing Alkanna tinctoria.</title>
        <authorList>
            <person name="Rat A."/>
            <person name="Naranjo H.D."/>
            <person name="Lebbe L."/>
            <person name="Cnockaert M."/>
            <person name="Krigas N."/>
            <person name="Grigoriadou K."/>
            <person name="Maloupa E."/>
            <person name="Willems A."/>
        </authorList>
    </citation>
    <scope>NUCLEOTIDE SEQUENCE [LARGE SCALE GENOMIC DNA]</scope>
    <source>
        <strain evidence="4">LMG 31159</strain>
    </source>
</reference>
<dbReference type="InterPro" id="IPR016923">
    <property type="entry name" value="UCP029509"/>
</dbReference>
<organism evidence="3 4">
    <name type="scientific">Neoroseomonas terrae</name>
    <dbReference type="NCBI Taxonomy" id="424799"/>
    <lineage>
        <taxon>Bacteria</taxon>
        <taxon>Pseudomonadati</taxon>
        <taxon>Pseudomonadota</taxon>
        <taxon>Alphaproteobacteria</taxon>
        <taxon>Acetobacterales</taxon>
        <taxon>Acetobacteraceae</taxon>
        <taxon>Neoroseomonas</taxon>
    </lineage>
</organism>
<feature type="transmembrane region" description="Helical" evidence="1">
    <location>
        <begin position="114"/>
        <end position="133"/>
    </location>
</feature>
<dbReference type="Proteomes" id="UP000698752">
    <property type="component" value="Unassembled WGS sequence"/>
</dbReference>
<dbReference type="Pfam" id="PF09990">
    <property type="entry name" value="DUF2231"/>
    <property type="match status" value="1"/>
</dbReference>
<dbReference type="EMBL" id="JAAEDI010000021">
    <property type="protein sequence ID" value="MBR0651772.1"/>
    <property type="molecule type" value="Genomic_DNA"/>
</dbReference>
<name>A0ABS5EL84_9PROT</name>
<dbReference type="PIRSF" id="PIRSF029509">
    <property type="entry name" value="UCP029509"/>
    <property type="match status" value="1"/>
</dbReference>
<evidence type="ECO:0000259" key="2">
    <source>
        <dbReference type="Pfam" id="PF09990"/>
    </source>
</evidence>
<sequence length="142" mass="15362">MSGLTETVAVRPLHPIHAMLLAFPLALFVGALLSDIAYARSYHVQWANFASWLIVGGLVMGAFAVLWALVELFPHTPHRGRAVIYFVVLLAMWVLGFFNALVHARDAWGAMPQGLYLSAATALLAAIAAWMGYSRTLPGGVT</sequence>
<dbReference type="InterPro" id="IPR019251">
    <property type="entry name" value="DUF2231_TM"/>
</dbReference>
<proteinExistence type="predicted"/>
<feature type="transmembrane region" description="Helical" evidence="1">
    <location>
        <begin position="49"/>
        <end position="70"/>
    </location>
</feature>
<accession>A0ABS5EL84</accession>
<keyword evidence="1" id="KW-0472">Membrane</keyword>
<evidence type="ECO:0000313" key="4">
    <source>
        <dbReference type="Proteomes" id="UP000698752"/>
    </source>
</evidence>
<feature type="transmembrane region" description="Helical" evidence="1">
    <location>
        <begin position="82"/>
        <end position="102"/>
    </location>
</feature>
<protein>
    <recommendedName>
        <fullName evidence="2">DUF2231 domain-containing protein</fullName>
    </recommendedName>
</protein>
<keyword evidence="1" id="KW-1133">Transmembrane helix</keyword>